<accession>A0A9Y2IDC2</accession>
<dbReference type="EMBL" id="CP127294">
    <property type="protein sequence ID" value="WIX76911.1"/>
    <property type="molecule type" value="Genomic_DNA"/>
</dbReference>
<keyword evidence="2" id="KW-1185">Reference proteome</keyword>
<organism evidence="1 2">
    <name type="scientific">Amycolatopsis carbonis</name>
    <dbReference type="NCBI Taxonomy" id="715471"/>
    <lineage>
        <taxon>Bacteria</taxon>
        <taxon>Bacillati</taxon>
        <taxon>Actinomycetota</taxon>
        <taxon>Actinomycetes</taxon>
        <taxon>Pseudonocardiales</taxon>
        <taxon>Pseudonocardiaceae</taxon>
        <taxon>Amycolatopsis</taxon>
    </lineage>
</organism>
<evidence type="ECO:0000313" key="2">
    <source>
        <dbReference type="Proteomes" id="UP001236014"/>
    </source>
</evidence>
<proteinExistence type="predicted"/>
<protein>
    <submittedName>
        <fullName evidence="1">Uncharacterized protein</fullName>
    </submittedName>
</protein>
<dbReference type="AlphaFoldDB" id="A0A9Y2IDC2"/>
<reference evidence="1 2" key="1">
    <citation type="submission" date="2023-06" db="EMBL/GenBank/DDBJ databases">
        <authorList>
            <person name="Oyuntsetseg B."/>
            <person name="Kim S.B."/>
        </authorList>
    </citation>
    <scope>NUCLEOTIDE SEQUENCE [LARGE SCALE GENOMIC DNA]</scope>
    <source>
        <strain evidence="1 2">2-15</strain>
    </source>
</reference>
<dbReference type="Proteomes" id="UP001236014">
    <property type="component" value="Chromosome"/>
</dbReference>
<sequence>MIAPLLAVSLVSIVLVPLTRLEPLWRLLAAVWICWVCAGGLVAAARPDQPATPPPVTT</sequence>
<dbReference type="KEGG" id="acab:QRX50_36640"/>
<gene>
    <name evidence="1" type="ORF">QRX50_36640</name>
</gene>
<evidence type="ECO:0000313" key="1">
    <source>
        <dbReference type="EMBL" id="WIX76911.1"/>
    </source>
</evidence>
<name>A0A9Y2IDC2_9PSEU</name>
<dbReference type="RefSeq" id="WP_285967658.1">
    <property type="nucleotide sequence ID" value="NZ_CP127294.1"/>
</dbReference>